<keyword evidence="2" id="KW-1185">Reference proteome</keyword>
<proteinExistence type="predicted"/>
<feature type="non-terminal residue" evidence="1">
    <location>
        <position position="1"/>
    </location>
</feature>
<dbReference type="Proteomes" id="UP000199577">
    <property type="component" value="Unassembled WGS sequence"/>
</dbReference>
<organism evidence="1 2">
    <name type="scientific">Parapedobacter composti</name>
    <dbReference type="NCBI Taxonomy" id="623281"/>
    <lineage>
        <taxon>Bacteria</taxon>
        <taxon>Pseudomonadati</taxon>
        <taxon>Bacteroidota</taxon>
        <taxon>Sphingobacteriia</taxon>
        <taxon>Sphingobacteriales</taxon>
        <taxon>Sphingobacteriaceae</taxon>
        <taxon>Parapedobacter</taxon>
    </lineage>
</organism>
<protein>
    <submittedName>
        <fullName evidence="1">Outer membrane insertion C-terminal signal</fullName>
    </submittedName>
</protein>
<gene>
    <name evidence="1" type="ORF">SAMN05421747_1181</name>
</gene>
<dbReference type="EMBL" id="FOLL01000018">
    <property type="protein sequence ID" value="SFC66314.1"/>
    <property type="molecule type" value="Genomic_DNA"/>
</dbReference>
<name>A0A1I1KZV3_9SPHI</name>
<sequence>PVFTFSDPGRPYSIDYFNSRAQVQLGVRYTF</sequence>
<evidence type="ECO:0000313" key="1">
    <source>
        <dbReference type="EMBL" id="SFC66314.1"/>
    </source>
</evidence>
<evidence type="ECO:0000313" key="2">
    <source>
        <dbReference type="Proteomes" id="UP000199577"/>
    </source>
</evidence>
<reference evidence="1 2" key="1">
    <citation type="submission" date="2016-10" db="EMBL/GenBank/DDBJ databases">
        <authorList>
            <person name="de Groot N.N."/>
        </authorList>
    </citation>
    <scope>NUCLEOTIDE SEQUENCE [LARGE SCALE GENOMIC DNA]</scope>
    <source>
        <strain evidence="1 2">DSM 22900</strain>
    </source>
</reference>
<accession>A0A1I1KZV3</accession>
<dbReference type="AlphaFoldDB" id="A0A1I1KZV3"/>